<evidence type="ECO:0000313" key="4">
    <source>
        <dbReference type="Proteomes" id="UP001314205"/>
    </source>
</evidence>
<feature type="domain" description="FP protein N-terminal" evidence="1">
    <location>
        <begin position="8"/>
        <end position="99"/>
    </location>
</feature>
<evidence type="ECO:0000313" key="3">
    <source>
        <dbReference type="EMBL" id="CAK1577850.1"/>
    </source>
</evidence>
<dbReference type="EMBL" id="CAVLGL010000001">
    <property type="protein sequence ID" value="CAK1577850.1"/>
    <property type="molecule type" value="Genomic_DNA"/>
</dbReference>
<protein>
    <submittedName>
        <fullName evidence="3">Uncharacterized protein</fullName>
    </submittedName>
</protein>
<comment type="caution">
    <text evidence="3">The sequence shown here is derived from an EMBL/GenBank/DDBJ whole genome shotgun (WGS) entry which is preliminary data.</text>
</comment>
<organism evidence="3 4">
    <name type="scientific">Parnassius mnemosyne</name>
    <name type="common">clouded apollo</name>
    <dbReference type="NCBI Taxonomy" id="213953"/>
    <lineage>
        <taxon>Eukaryota</taxon>
        <taxon>Metazoa</taxon>
        <taxon>Ecdysozoa</taxon>
        <taxon>Arthropoda</taxon>
        <taxon>Hexapoda</taxon>
        <taxon>Insecta</taxon>
        <taxon>Pterygota</taxon>
        <taxon>Neoptera</taxon>
        <taxon>Endopterygota</taxon>
        <taxon>Lepidoptera</taxon>
        <taxon>Glossata</taxon>
        <taxon>Ditrysia</taxon>
        <taxon>Papilionoidea</taxon>
        <taxon>Papilionidae</taxon>
        <taxon>Parnassiinae</taxon>
        <taxon>Parnassini</taxon>
        <taxon>Parnassius</taxon>
        <taxon>Driopa</taxon>
    </lineage>
</organism>
<reference evidence="3 4" key="1">
    <citation type="submission" date="2023-11" db="EMBL/GenBank/DDBJ databases">
        <authorList>
            <person name="Hedman E."/>
            <person name="Englund M."/>
            <person name="Stromberg M."/>
            <person name="Nyberg Akerstrom W."/>
            <person name="Nylinder S."/>
            <person name="Jareborg N."/>
            <person name="Kallberg Y."/>
            <person name="Kronander E."/>
        </authorList>
    </citation>
    <scope>NUCLEOTIDE SEQUENCE [LARGE SCALE GENOMIC DNA]</scope>
</reference>
<accession>A0AAV1K3Y2</accession>
<dbReference type="InterPro" id="IPR057251">
    <property type="entry name" value="FP_C"/>
</dbReference>
<evidence type="ECO:0000259" key="2">
    <source>
        <dbReference type="Pfam" id="PF25298"/>
    </source>
</evidence>
<evidence type="ECO:0000259" key="1">
    <source>
        <dbReference type="Pfam" id="PF03258"/>
    </source>
</evidence>
<dbReference type="AlphaFoldDB" id="A0AAV1K3Y2"/>
<dbReference type="Pfam" id="PF03258">
    <property type="entry name" value="Baculo_FP"/>
    <property type="match status" value="1"/>
</dbReference>
<feature type="domain" description="FP protein C-terminal" evidence="2">
    <location>
        <begin position="104"/>
        <end position="155"/>
    </location>
</feature>
<dbReference type="Proteomes" id="UP001314205">
    <property type="component" value="Unassembled WGS sequence"/>
</dbReference>
<dbReference type="Pfam" id="PF25298">
    <property type="entry name" value="Baculo_FP_2nd"/>
    <property type="match status" value="1"/>
</dbReference>
<proteinExistence type="predicted"/>
<gene>
    <name evidence="3" type="ORF">PARMNEM_LOCUS16</name>
</gene>
<keyword evidence="4" id="KW-1185">Reference proteome</keyword>
<sequence>MEQRTLSCSLEISGITSNVKANEVTITQEIAKKLDLDTGSIVCARRLPTRRENPGNIIVELRSKDARDQWIEAGKKAQLTLSVFGKNVPSEQAGIRIFIREALSPYMKTLYYNARNSLKTSHKYVWCKNGLIYCRKTDDSKVLIIRSNQDISKLLE</sequence>
<dbReference type="InterPro" id="IPR004941">
    <property type="entry name" value="FP_N"/>
</dbReference>
<name>A0AAV1K3Y2_9NEOP</name>